<dbReference type="InterPro" id="IPR006345">
    <property type="entry name" value="RecD2"/>
</dbReference>
<keyword evidence="3 6" id="KW-0378">Hydrolase</keyword>
<dbReference type="Pfam" id="PF18335">
    <property type="entry name" value="SH3_13"/>
    <property type="match status" value="1"/>
</dbReference>
<gene>
    <name evidence="3" type="primary">recD2</name>
    <name evidence="6" type="ORF">QO011_000355</name>
</gene>
<dbReference type="Pfam" id="PF13245">
    <property type="entry name" value="AAA_19"/>
    <property type="match status" value="1"/>
</dbReference>
<dbReference type="HAMAP" id="MF_01488">
    <property type="entry name" value="RecD2"/>
    <property type="match status" value="1"/>
</dbReference>
<dbReference type="GO" id="GO:0008854">
    <property type="term" value="F:exodeoxyribonuclease V activity"/>
    <property type="evidence" value="ECO:0007669"/>
    <property type="project" value="UniProtKB-EC"/>
</dbReference>
<feature type="domain" description="AAA+ ATPase" evidence="5">
    <location>
        <begin position="358"/>
        <end position="556"/>
    </location>
</feature>
<dbReference type="InterPro" id="IPR027785">
    <property type="entry name" value="UvrD-like_helicase_C"/>
</dbReference>
<dbReference type="Pfam" id="PF13538">
    <property type="entry name" value="UvrD_C_2"/>
    <property type="match status" value="1"/>
</dbReference>
<feature type="region of interest" description="Disordered" evidence="4">
    <location>
        <begin position="1"/>
        <end position="27"/>
    </location>
</feature>
<dbReference type="SUPFAM" id="SSF52540">
    <property type="entry name" value="P-loop containing nucleoside triphosphate hydrolases"/>
    <property type="match status" value="2"/>
</dbReference>
<dbReference type="Proteomes" id="UP001242480">
    <property type="component" value="Unassembled WGS sequence"/>
</dbReference>
<protein>
    <recommendedName>
        <fullName evidence="3">ATP-dependent RecD2 DNA helicase</fullName>
        <ecNumber evidence="3">5.6.2.3</ecNumber>
    </recommendedName>
    <alternativeName>
        <fullName evidence="3">DNA 5'-3' helicase subunit RecD2</fullName>
    </alternativeName>
</protein>
<dbReference type="CDD" id="cd17933">
    <property type="entry name" value="DEXSc_RecD-like"/>
    <property type="match status" value="1"/>
</dbReference>
<evidence type="ECO:0000256" key="4">
    <source>
        <dbReference type="SAM" id="MobiDB-lite"/>
    </source>
</evidence>
<accession>A0ABU0IZB8</accession>
<dbReference type="InterPro" id="IPR055446">
    <property type="entry name" value="RecD2_N_OB"/>
</dbReference>
<dbReference type="Gene3D" id="1.10.150.20">
    <property type="entry name" value="5' to 3' exonuclease, C-terminal subdomain"/>
    <property type="match status" value="1"/>
</dbReference>
<keyword evidence="3" id="KW-0347">Helicase</keyword>
<dbReference type="InterPro" id="IPR050534">
    <property type="entry name" value="Coronavir_polyprotein_1ab"/>
</dbReference>
<proteinExistence type="inferred from homology"/>
<dbReference type="RefSeq" id="WP_307266844.1">
    <property type="nucleotide sequence ID" value="NZ_JAUSVX010000001.1"/>
</dbReference>
<dbReference type="SMART" id="SM00382">
    <property type="entry name" value="AAA"/>
    <property type="match status" value="1"/>
</dbReference>
<dbReference type="NCBIfam" id="TIGR01448">
    <property type="entry name" value="recD_rel"/>
    <property type="match status" value="1"/>
</dbReference>
<evidence type="ECO:0000256" key="1">
    <source>
        <dbReference type="ARBA" id="ARBA00022741"/>
    </source>
</evidence>
<dbReference type="InterPro" id="IPR010994">
    <property type="entry name" value="RuvA_2-like"/>
</dbReference>
<dbReference type="Pfam" id="PF14490">
    <property type="entry name" value="HHH_RecD2"/>
    <property type="match status" value="1"/>
</dbReference>
<keyword evidence="2 3" id="KW-0067">ATP-binding</keyword>
<keyword evidence="3" id="KW-0413">Isomerase</keyword>
<organism evidence="6 7">
    <name type="scientific">Labrys wisconsinensis</name>
    <dbReference type="NCBI Taxonomy" id="425677"/>
    <lineage>
        <taxon>Bacteria</taxon>
        <taxon>Pseudomonadati</taxon>
        <taxon>Pseudomonadota</taxon>
        <taxon>Alphaproteobacteria</taxon>
        <taxon>Hyphomicrobiales</taxon>
        <taxon>Xanthobacteraceae</taxon>
        <taxon>Labrys</taxon>
    </lineage>
</organism>
<dbReference type="InterPro" id="IPR041451">
    <property type="entry name" value="RecD2_SH13"/>
</dbReference>
<dbReference type="EC" id="5.6.2.3" evidence="3"/>
<dbReference type="PANTHER" id="PTHR43788">
    <property type="entry name" value="DNA2/NAM7 HELICASE FAMILY MEMBER"/>
    <property type="match status" value="1"/>
</dbReference>
<dbReference type="InterPro" id="IPR029493">
    <property type="entry name" value="RecD2-like_HHH"/>
</dbReference>
<dbReference type="Gene3D" id="3.40.50.300">
    <property type="entry name" value="P-loop containing nucleotide triphosphate hydrolases"/>
    <property type="match status" value="2"/>
</dbReference>
<dbReference type="Gene3D" id="2.30.30.940">
    <property type="match status" value="1"/>
</dbReference>
<dbReference type="Gene3D" id="1.10.10.2220">
    <property type="match status" value="1"/>
</dbReference>
<reference evidence="6 7" key="1">
    <citation type="submission" date="2023-07" db="EMBL/GenBank/DDBJ databases">
        <title>Genomic Encyclopedia of Type Strains, Phase IV (KMG-IV): sequencing the most valuable type-strain genomes for metagenomic binning, comparative biology and taxonomic classification.</title>
        <authorList>
            <person name="Goeker M."/>
        </authorList>
    </citation>
    <scope>NUCLEOTIDE SEQUENCE [LARGE SCALE GENOMIC DNA]</scope>
    <source>
        <strain evidence="6 7">DSM 19619</strain>
    </source>
</reference>
<comment type="function">
    <text evidence="3">DNA-dependent ATPase and ATP-dependent 5'-3' DNA helicase. Has no activity on blunt DNA or DNA with 3'-overhangs, requires at least 10 bases of 5'-ssDNA for helicase activity.</text>
</comment>
<evidence type="ECO:0000256" key="3">
    <source>
        <dbReference type="HAMAP-Rule" id="MF_01488"/>
    </source>
</evidence>
<dbReference type="Pfam" id="PF14520">
    <property type="entry name" value="HHH_5"/>
    <property type="match status" value="1"/>
</dbReference>
<dbReference type="InterPro" id="IPR003593">
    <property type="entry name" value="AAA+_ATPase"/>
</dbReference>
<keyword evidence="7" id="KW-1185">Reference proteome</keyword>
<feature type="binding site" evidence="3">
    <location>
        <begin position="369"/>
        <end position="373"/>
    </location>
    <ligand>
        <name>ATP</name>
        <dbReference type="ChEBI" id="CHEBI:30616"/>
    </ligand>
</feature>
<feature type="compositionally biased region" description="Basic and acidic residues" evidence="4">
    <location>
        <begin position="1"/>
        <end position="11"/>
    </location>
</feature>
<dbReference type="InterPro" id="IPR027417">
    <property type="entry name" value="P-loop_NTPase"/>
</dbReference>
<sequence length="740" mass="79575">MTSPDARRDSRASPGAPEPGEAPDARSLSGVIDRVTYHNEETGFAVLKVKAKGRKDLATVVGRIAAVAPGEKLEATGQWVVDRDRGPQFKAETISTAAPASASGIERYLASGLIRGIGQETAKKLVAAFGRDTLKVLDSEPERLAAVPGLTPERVRRIREGWTAQQGFRDVLLFLTEHGLGPTRAARVQKTFGPQAIELIREDPYRLAREIKGFDFQTADQFALSLGRGRDDPARLAAGLYAALQEGAMNGHCGVPRIALFERAARLLGVDDAELDQAAGRLLQSRTIIADTIGGEAAFFLPPLWKAENAVAERLKILAGGHPPWRQDGLSQAVLTAEARTGKRLAPAQALAVETALGSKCLVITGGPGVGKTTIIDTILKALDSREVEVALCAPTGRAAKRMAESTGREAKTIHRLLEIDPATGQFRRQRSYPIAADLVIADEASMIDAELMQALLDALPPHAALILVGDVDQLPSVGPGQVLGDIIASGAVSVVRLTEVFRQAGESRIIAAAHAVNEGTVPEGARSPEEGDFFVVEMASVENGVQKIIEIVTSRLPRRFGLDPVREVQVLTPMNRGPLGSQALTQALREVLNPAREGAIVRETGAFAPRDKVMQTDNDYEKEVFNGDIGYVTATDPRSGSLTVAFDGREVHYVADQLDSLVPAYATTIHKAQGSEYPAVVVVLANAHYPMLARNLLYTAITRGKRLAVLVTERRALRMAAEDAMGRRRWTRLREKLSA</sequence>
<comment type="caution">
    <text evidence="6">The sequence shown here is derived from an EMBL/GenBank/DDBJ whole genome shotgun (WGS) entry which is preliminary data.</text>
</comment>
<comment type="catalytic activity">
    <reaction evidence="3">
        <text>ATP + H2O = ADP + phosphate + H(+)</text>
        <dbReference type="Rhea" id="RHEA:13065"/>
        <dbReference type="ChEBI" id="CHEBI:15377"/>
        <dbReference type="ChEBI" id="CHEBI:15378"/>
        <dbReference type="ChEBI" id="CHEBI:30616"/>
        <dbReference type="ChEBI" id="CHEBI:43474"/>
        <dbReference type="ChEBI" id="CHEBI:456216"/>
        <dbReference type="EC" id="5.6.2.3"/>
    </reaction>
</comment>
<evidence type="ECO:0000259" key="5">
    <source>
        <dbReference type="SMART" id="SM00382"/>
    </source>
</evidence>
<evidence type="ECO:0000313" key="7">
    <source>
        <dbReference type="Proteomes" id="UP001242480"/>
    </source>
</evidence>
<dbReference type="SUPFAM" id="SSF47781">
    <property type="entry name" value="RuvA domain 2-like"/>
    <property type="match status" value="1"/>
</dbReference>
<evidence type="ECO:0000313" key="6">
    <source>
        <dbReference type="EMBL" id="MDQ0467360.1"/>
    </source>
</evidence>
<name>A0ABU0IZB8_9HYPH</name>
<comment type="similarity">
    <text evidence="3">Belongs to the RecD family. RecD2 subfamily.</text>
</comment>
<keyword evidence="1 3" id="KW-0547">Nucleotide-binding</keyword>
<evidence type="ECO:0000256" key="2">
    <source>
        <dbReference type="ARBA" id="ARBA00022840"/>
    </source>
</evidence>
<dbReference type="CDD" id="cd18809">
    <property type="entry name" value="SF1_C_RecD"/>
    <property type="match status" value="1"/>
</dbReference>
<dbReference type="Pfam" id="PF23139">
    <property type="entry name" value="OB_YrrC"/>
    <property type="match status" value="1"/>
</dbReference>
<dbReference type="PANTHER" id="PTHR43788:SF6">
    <property type="entry name" value="DNA HELICASE B"/>
    <property type="match status" value="1"/>
</dbReference>
<dbReference type="EMBL" id="JAUSVX010000001">
    <property type="protein sequence ID" value="MDQ0467360.1"/>
    <property type="molecule type" value="Genomic_DNA"/>
</dbReference>
<keyword evidence="3" id="KW-0238">DNA-binding</keyword>